<dbReference type="CDD" id="cd01427">
    <property type="entry name" value="HAD_like"/>
    <property type="match status" value="1"/>
</dbReference>
<dbReference type="Gene3D" id="3.40.50.1000">
    <property type="entry name" value="HAD superfamily/HAD-like"/>
    <property type="match status" value="1"/>
</dbReference>
<dbReference type="GO" id="GO:0008967">
    <property type="term" value="F:phosphoglycolate phosphatase activity"/>
    <property type="evidence" value="ECO:0007669"/>
    <property type="project" value="TreeGrafter"/>
</dbReference>
<feature type="compositionally biased region" description="Low complexity" evidence="1">
    <location>
        <begin position="136"/>
        <end position="149"/>
    </location>
</feature>
<dbReference type="eggNOG" id="ENOG502S0DN">
    <property type="taxonomic scope" value="Eukaryota"/>
</dbReference>
<sequence>MMLMLGTATARSSARQSSSTILAALARRSSSTSTSTAAPATAAPSSARATAPASSSACVPTSSSATSPATAPTATNTTTAPVSHRRAFSNKTRPVLGAWSSSRPARASRLARSQLAPGSVSASAASSSAAIGASNSSATTAPAANGSSPGQPAPRGPSPLKINTRFDHSILHGSNEEWDAVIFDKDGTLVDQTRVYAEWTSVIGYHFEQHCGADAKNKLFDLLRVDPSTGQVSGDGILAMRPWKEIYDSVSLELSRETGMKYHEASSTVCAWRADLDLAAHQTPLFDVQALFSTLKDHGTKVAIVTADDRDVTTLVLADLGVLHLVDALVTGSDMFAPKPQAEAADHIVHKLQLRRNKCAVVGDTLADLLLARNANLGLGVAVLSGACTRDQLSNYTDVIIDRADELPRLLYPSSAPAAPIVSHDTAPEQPTTTSEQAQAASAAAAAAAAIVTPWPTATCA</sequence>
<dbReference type="STRING" id="946362.F2UJD5"/>
<dbReference type="GeneID" id="16071136"/>
<dbReference type="SFLD" id="SFLDS00003">
    <property type="entry name" value="Haloacid_Dehalogenase"/>
    <property type="match status" value="1"/>
</dbReference>
<dbReference type="GO" id="GO:0006281">
    <property type="term" value="P:DNA repair"/>
    <property type="evidence" value="ECO:0007669"/>
    <property type="project" value="TreeGrafter"/>
</dbReference>
<dbReference type="EMBL" id="GL832977">
    <property type="protein sequence ID" value="EGD77234.1"/>
    <property type="molecule type" value="Genomic_DNA"/>
</dbReference>
<feature type="compositionally biased region" description="Low complexity" evidence="1">
    <location>
        <begin position="25"/>
        <end position="82"/>
    </location>
</feature>
<gene>
    <name evidence="2" type="ORF">PTSG_08327</name>
</gene>
<dbReference type="AlphaFoldDB" id="F2UJD5"/>
<evidence type="ECO:0000313" key="3">
    <source>
        <dbReference type="Proteomes" id="UP000007799"/>
    </source>
</evidence>
<proteinExistence type="predicted"/>
<dbReference type="PANTHER" id="PTHR43434:SF22">
    <property type="entry name" value="PHOSPHOGLYCOLATE PHOSPHATASE"/>
    <property type="match status" value="1"/>
</dbReference>
<feature type="region of interest" description="Disordered" evidence="1">
    <location>
        <begin position="418"/>
        <end position="439"/>
    </location>
</feature>
<organism evidence="3">
    <name type="scientific">Salpingoeca rosetta (strain ATCC 50818 / BSB-021)</name>
    <dbReference type="NCBI Taxonomy" id="946362"/>
    <lineage>
        <taxon>Eukaryota</taxon>
        <taxon>Choanoflagellata</taxon>
        <taxon>Craspedida</taxon>
        <taxon>Salpingoecidae</taxon>
        <taxon>Salpingoeca</taxon>
    </lineage>
</organism>
<dbReference type="SFLD" id="SFLDG01129">
    <property type="entry name" value="C1.5:_HAD__Beta-PGM__Phosphata"/>
    <property type="match status" value="1"/>
</dbReference>
<feature type="region of interest" description="Disordered" evidence="1">
    <location>
        <begin position="136"/>
        <end position="163"/>
    </location>
</feature>
<evidence type="ECO:0000313" key="2">
    <source>
        <dbReference type="EMBL" id="EGD77234.1"/>
    </source>
</evidence>
<dbReference type="RefSeq" id="XP_004990578.1">
    <property type="nucleotide sequence ID" value="XM_004990521.1"/>
</dbReference>
<dbReference type="Proteomes" id="UP000007799">
    <property type="component" value="Unassembled WGS sequence"/>
</dbReference>
<dbReference type="PANTHER" id="PTHR43434">
    <property type="entry name" value="PHOSPHOGLYCOLATE PHOSPHATASE"/>
    <property type="match status" value="1"/>
</dbReference>
<protein>
    <submittedName>
        <fullName evidence="2">Uncharacterized protein</fullName>
    </submittedName>
</protein>
<name>F2UJD5_SALR5</name>
<dbReference type="SUPFAM" id="SSF56784">
    <property type="entry name" value="HAD-like"/>
    <property type="match status" value="1"/>
</dbReference>
<dbReference type="OrthoDB" id="269227at2759"/>
<accession>F2UJD5</accession>
<feature type="region of interest" description="Disordered" evidence="1">
    <location>
        <begin position="25"/>
        <end position="103"/>
    </location>
</feature>
<dbReference type="KEGG" id="sre:PTSG_08327"/>
<keyword evidence="3" id="KW-1185">Reference proteome</keyword>
<dbReference type="InParanoid" id="F2UJD5"/>
<dbReference type="InterPro" id="IPR023214">
    <property type="entry name" value="HAD_sf"/>
</dbReference>
<dbReference type="InterPro" id="IPR036412">
    <property type="entry name" value="HAD-like_sf"/>
</dbReference>
<evidence type="ECO:0000256" key="1">
    <source>
        <dbReference type="SAM" id="MobiDB-lite"/>
    </source>
</evidence>
<reference evidence="2" key="1">
    <citation type="submission" date="2009-08" db="EMBL/GenBank/DDBJ databases">
        <title>Annotation of Salpingoeca rosetta.</title>
        <authorList>
            <consortium name="The Broad Institute Genome Sequencing Platform"/>
            <person name="Russ C."/>
            <person name="Cuomo C."/>
            <person name="Burger G."/>
            <person name="Gray M.W."/>
            <person name="Holland P.W.H."/>
            <person name="King N."/>
            <person name="Lang F.B.F."/>
            <person name="Roger A.J."/>
            <person name="Ruiz-Trillo I."/>
            <person name="Young S.K."/>
            <person name="Zeng Q."/>
            <person name="Gargeya S."/>
            <person name="Alvarado L."/>
            <person name="Berlin A."/>
            <person name="Chapman S.B."/>
            <person name="Chen Z."/>
            <person name="Freedman E."/>
            <person name="Gellesch M."/>
            <person name="Goldberg J."/>
            <person name="Griggs A."/>
            <person name="Gujja S."/>
            <person name="Heilman E."/>
            <person name="Heiman D."/>
            <person name="Howarth C."/>
            <person name="Mehta T."/>
            <person name="Neiman D."/>
            <person name="Pearson M."/>
            <person name="Roberts A."/>
            <person name="Saif S."/>
            <person name="Shea T."/>
            <person name="Shenoy N."/>
            <person name="Sisk P."/>
            <person name="Stolte C."/>
            <person name="Sykes S."/>
            <person name="White J."/>
            <person name="Yandava C."/>
            <person name="Haas B."/>
            <person name="Nusbaum C."/>
            <person name="Birren B."/>
        </authorList>
    </citation>
    <scope>NUCLEOTIDE SEQUENCE [LARGE SCALE GENOMIC DNA]</scope>
    <source>
        <strain evidence="2">ATCC 50818</strain>
    </source>
</reference>
<dbReference type="InterPro" id="IPR050155">
    <property type="entry name" value="HAD-like_hydrolase_sf"/>
</dbReference>
<dbReference type="Pfam" id="PF00702">
    <property type="entry name" value="Hydrolase"/>
    <property type="match status" value="1"/>
</dbReference>